<name>A0A0B5B8U1_9BACT</name>
<dbReference type="InterPro" id="IPR024370">
    <property type="entry name" value="PBP_domain"/>
</dbReference>
<evidence type="ECO:0000313" key="4">
    <source>
        <dbReference type="EMBL" id="AJE03128.1"/>
    </source>
</evidence>
<keyword evidence="1 2" id="KW-0732">Signal</keyword>
<dbReference type="SUPFAM" id="SSF53850">
    <property type="entry name" value="Periplasmic binding protein-like II"/>
    <property type="match status" value="1"/>
</dbReference>
<dbReference type="Pfam" id="PF12849">
    <property type="entry name" value="PBP_like_2"/>
    <property type="match status" value="1"/>
</dbReference>
<dbReference type="InterPro" id="IPR050811">
    <property type="entry name" value="Phosphate_ABC_transporter"/>
</dbReference>
<dbReference type="Proteomes" id="UP000057609">
    <property type="component" value="Chromosome"/>
</dbReference>
<evidence type="ECO:0000256" key="2">
    <source>
        <dbReference type="SAM" id="SignalP"/>
    </source>
</evidence>
<keyword evidence="5" id="KW-1185">Reference proteome</keyword>
<accession>A0A0B5B8U1</accession>
<protein>
    <recommendedName>
        <fullName evidence="3">PBP domain-containing protein</fullName>
    </recommendedName>
</protein>
<dbReference type="KEGG" id="gpi:GPICK_06895"/>
<gene>
    <name evidence="4" type="ORF">GPICK_06895</name>
</gene>
<dbReference type="PANTHER" id="PTHR30570:SF1">
    <property type="entry name" value="PHOSPHATE-BINDING PROTEIN PSTS"/>
    <property type="match status" value="1"/>
</dbReference>
<feature type="signal peptide" evidence="2">
    <location>
        <begin position="1"/>
        <end position="21"/>
    </location>
</feature>
<feature type="domain" description="PBP" evidence="3">
    <location>
        <begin position="18"/>
        <end position="195"/>
    </location>
</feature>
<proteinExistence type="predicted"/>
<sequence length="245" mass="25663">MRKTFVLLTICSLAITASAGAETIKLCGSSTVTKKVISKIQEPFRQATGIDLAVNPNGSGNGAKDLLAGTCDASMASESLKELQQGVPGLAAPDVKANVVAEDEIKVFVNKANPVSKLTREEVKGLHTGAIKNWKEVGGANADVVVVTSHKGSGNRSAFMNLVMDGQPYSADAVETATDVAELKEVATMKEAISAIGEAFINDTVKVVETPKIARQLLIITKGEPKPGVARLLTFIGGEGQKFLK</sequence>
<feature type="chain" id="PRO_5002113551" description="PBP domain-containing protein" evidence="2">
    <location>
        <begin position="22"/>
        <end position="245"/>
    </location>
</feature>
<dbReference type="PANTHER" id="PTHR30570">
    <property type="entry name" value="PERIPLASMIC PHOSPHATE BINDING COMPONENT OF PHOSPHATE ABC TRANSPORTER"/>
    <property type="match status" value="1"/>
</dbReference>
<evidence type="ECO:0000256" key="1">
    <source>
        <dbReference type="ARBA" id="ARBA00022729"/>
    </source>
</evidence>
<evidence type="ECO:0000313" key="5">
    <source>
        <dbReference type="Proteomes" id="UP000057609"/>
    </source>
</evidence>
<organism evidence="4 5">
    <name type="scientific">Geobacter pickeringii</name>
    <dbReference type="NCBI Taxonomy" id="345632"/>
    <lineage>
        <taxon>Bacteria</taxon>
        <taxon>Pseudomonadati</taxon>
        <taxon>Thermodesulfobacteriota</taxon>
        <taxon>Desulfuromonadia</taxon>
        <taxon>Geobacterales</taxon>
        <taxon>Geobacteraceae</taxon>
        <taxon>Geobacter</taxon>
    </lineage>
</organism>
<reference evidence="4 5" key="1">
    <citation type="journal article" date="2015" name="Genome Announc.">
        <title>Complete Genome of Geobacter pickeringii G13T, a Metal-Reducing Isolate from Sedimentary Kaolin Deposits.</title>
        <authorList>
            <person name="Badalamenti J.P."/>
            <person name="Bond D.R."/>
        </authorList>
    </citation>
    <scope>NUCLEOTIDE SEQUENCE [LARGE SCALE GENOMIC DNA]</scope>
    <source>
        <strain evidence="4 5">G13</strain>
    </source>
</reference>
<dbReference type="RefSeq" id="WP_039741633.1">
    <property type="nucleotide sequence ID" value="NZ_CP009788.1"/>
</dbReference>
<dbReference type="OrthoDB" id="9783488at2"/>
<dbReference type="HOGENOM" id="CLU_026228_5_1_7"/>
<dbReference type="AlphaFoldDB" id="A0A0B5B8U1"/>
<dbReference type="Gene3D" id="3.40.190.10">
    <property type="entry name" value="Periplasmic binding protein-like II"/>
    <property type="match status" value="2"/>
</dbReference>
<dbReference type="EMBL" id="CP009788">
    <property type="protein sequence ID" value="AJE03128.1"/>
    <property type="molecule type" value="Genomic_DNA"/>
</dbReference>
<dbReference type="STRING" id="345632.GPICK_06895"/>
<evidence type="ECO:0000259" key="3">
    <source>
        <dbReference type="Pfam" id="PF12849"/>
    </source>
</evidence>